<protein>
    <submittedName>
        <fullName evidence="1">Uncharacterized protein</fullName>
    </submittedName>
</protein>
<name>R1GYF7_9GAMM</name>
<dbReference type="AlphaFoldDB" id="R1GYF7"/>
<evidence type="ECO:0000313" key="1">
    <source>
        <dbReference type="EMBL" id="EOD53436.1"/>
    </source>
</evidence>
<comment type="caution">
    <text evidence="1">The sequence shown here is derived from an EMBL/GenBank/DDBJ whole genome shotgun (WGS) entry which is preliminary data.</text>
</comment>
<dbReference type="Proteomes" id="UP000013526">
    <property type="component" value="Unassembled WGS sequence"/>
</dbReference>
<sequence>FLTGAALAADIDLRGGIGPYQYHSKPGGTLPGGEPLLDFGCYLIANRLRNLFSVNDFGRHRSSLTMGSTVRIVAFF</sequence>
<accession>R1GYF7</accession>
<evidence type="ECO:0000313" key="2">
    <source>
        <dbReference type="Proteomes" id="UP000013526"/>
    </source>
</evidence>
<proteinExistence type="predicted"/>
<dbReference type="EMBL" id="AQGQ01000225">
    <property type="protein sequence ID" value="EOD53436.1"/>
    <property type="molecule type" value="Genomic_DNA"/>
</dbReference>
<gene>
    <name evidence="1" type="ORF">G113_19628</name>
</gene>
<feature type="non-terminal residue" evidence="1">
    <location>
        <position position="1"/>
    </location>
</feature>
<keyword evidence="2" id="KW-1185">Reference proteome</keyword>
<organism evidence="1 2">
    <name type="scientific">Aeromonas molluscorum 848</name>
    <dbReference type="NCBI Taxonomy" id="1268236"/>
    <lineage>
        <taxon>Bacteria</taxon>
        <taxon>Pseudomonadati</taxon>
        <taxon>Pseudomonadota</taxon>
        <taxon>Gammaproteobacteria</taxon>
        <taxon>Aeromonadales</taxon>
        <taxon>Aeromonadaceae</taxon>
        <taxon>Aeromonas</taxon>
    </lineage>
</organism>
<reference evidence="1 2" key="1">
    <citation type="journal article" date="2013" name="Genome Announc.">
        <title>Draft Genome Sequence of Aeromonas molluscorum Strain 848TT, Isolated from Bivalve Molluscs.</title>
        <authorList>
            <person name="Spataro N."/>
            <person name="Farfan M."/>
            <person name="Albarral V."/>
            <person name="Sanglas A."/>
            <person name="Loren J.G."/>
            <person name="Fuste M.C."/>
            <person name="Bosch E."/>
        </authorList>
    </citation>
    <scope>NUCLEOTIDE SEQUENCE [LARGE SCALE GENOMIC DNA]</scope>
    <source>
        <strain evidence="1 2">848</strain>
    </source>
</reference>